<feature type="region of interest" description="Disordered" evidence="1">
    <location>
        <begin position="87"/>
        <end position="106"/>
    </location>
</feature>
<gene>
    <name evidence="3" type="ORF">RS694_10380</name>
</gene>
<keyword evidence="2" id="KW-1133">Transmembrane helix</keyword>
<sequence>MTVKKAGLATLGVVGACAACCAIPLAIPIIGTLSISGLSLLAIDQFLLGPAGIGIAVATSLGGIVWGGAWYAGQSRKRADMAKRSGACSIPDSKGEGGCACSKGSV</sequence>
<keyword evidence="2" id="KW-0812">Transmembrane</keyword>
<protein>
    <submittedName>
        <fullName evidence="3">Uncharacterized protein</fullName>
    </submittedName>
</protein>
<evidence type="ECO:0000313" key="3">
    <source>
        <dbReference type="EMBL" id="APW42899.1"/>
    </source>
</evidence>
<keyword evidence="4" id="KW-1185">Reference proteome</keyword>
<proteinExistence type="predicted"/>
<evidence type="ECO:0000313" key="4">
    <source>
        <dbReference type="Proteomes" id="UP000186110"/>
    </source>
</evidence>
<evidence type="ECO:0000256" key="2">
    <source>
        <dbReference type="SAM" id="Phobius"/>
    </source>
</evidence>
<dbReference type="PROSITE" id="PS51257">
    <property type="entry name" value="PROKAR_LIPOPROTEIN"/>
    <property type="match status" value="1"/>
</dbReference>
<dbReference type="EMBL" id="CP019239">
    <property type="protein sequence ID" value="APW42899.1"/>
    <property type="molecule type" value="Genomic_DNA"/>
</dbReference>
<accession>A0A1P8KA65</accession>
<dbReference type="KEGG" id="rsb:RS694_10380"/>
<feature type="transmembrane region" description="Helical" evidence="2">
    <location>
        <begin position="46"/>
        <end position="73"/>
    </location>
</feature>
<reference evidence="3 4" key="1">
    <citation type="submission" date="2017-01" db="EMBL/GenBank/DDBJ databases">
        <authorList>
            <person name="Mah S.A."/>
            <person name="Swanson W.J."/>
            <person name="Moy G.W."/>
            <person name="Vacquier V.D."/>
        </authorList>
    </citation>
    <scope>NUCLEOTIDE SEQUENCE [LARGE SCALE GENOMIC DNA]</scope>
    <source>
        <strain evidence="3 4">DSM 22694</strain>
    </source>
</reference>
<evidence type="ECO:0000256" key="1">
    <source>
        <dbReference type="SAM" id="MobiDB-lite"/>
    </source>
</evidence>
<dbReference type="RefSeq" id="WP_029705696.1">
    <property type="nucleotide sequence ID" value="NZ_CP019239.1"/>
</dbReference>
<dbReference type="AlphaFoldDB" id="A0A1P8KA65"/>
<name>A0A1P8KA65_9BURK</name>
<dbReference type="STRING" id="1484693.RS694_10380"/>
<keyword evidence="2" id="KW-0472">Membrane</keyword>
<dbReference type="Proteomes" id="UP000186110">
    <property type="component" value="Chromosome"/>
</dbReference>
<organism evidence="3 4">
    <name type="scientific">Rhodoferax saidenbachensis</name>
    <dbReference type="NCBI Taxonomy" id="1484693"/>
    <lineage>
        <taxon>Bacteria</taxon>
        <taxon>Pseudomonadati</taxon>
        <taxon>Pseudomonadota</taxon>
        <taxon>Betaproteobacteria</taxon>
        <taxon>Burkholderiales</taxon>
        <taxon>Comamonadaceae</taxon>
        <taxon>Rhodoferax</taxon>
    </lineage>
</organism>